<keyword evidence="14" id="KW-1185">Reference proteome</keyword>
<feature type="domain" description="Myb-like" evidence="11">
    <location>
        <begin position="365"/>
        <end position="411"/>
    </location>
</feature>
<dbReference type="EMBL" id="KL410018">
    <property type="protein sequence ID" value="KFQ93315.1"/>
    <property type="molecule type" value="Genomic_DNA"/>
</dbReference>
<dbReference type="InterPro" id="IPR017930">
    <property type="entry name" value="Myb_dom"/>
</dbReference>
<reference evidence="13 14" key="1">
    <citation type="submission" date="2014-04" db="EMBL/GenBank/DDBJ databases">
        <title>Genome evolution of avian class.</title>
        <authorList>
            <person name="Zhang G."/>
            <person name="Li C."/>
        </authorList>
    </citation>
    <scope>NUCLEOTIDE SEQUENCE [LARGE SCALE GENOMIC DNA]</scope>
    <source>
        <strain evidence="13">BGI_Y956</strain>
    </source>
</reference>
<dbReference type="Pfam" id="PF00249">
    <property type="entry name" value="Myb_DNA-binding"/>
    <property type="match status" value="1"/>
</dbReference>
<feature type="non-terminal residue" evidence="13">
    <location>
        <position position="416"/>
    </location>
</feature>
<dbReference type="FunFam" id="1.10.10.60:FF:000129">
    <property type="entry name" value="Telomeric repeat-binding factor 2"/>
    <property type="match status" value="1"/>
</dbReference>
<dbReference type="Gene3D" id="1.25.40.210">
    <property type="entry name" value="Telomere repeat-binding factor, dimerisation domain"/>
    <property type="match status" value="1"/>
</dbReference>
<dbReference type="InterPro" id="IPR017357">
    <property type="entry name" value="TERF1/2"/>
</dbReference>
<evidence type="ECO:0000259" key="12">
    <source>
        <dbReference type="PROSITE" id="PS51294"/>
    </source>
</evidence>
<evidence type="ECO:0000256" key="2">
    <source>
        <dbReference type="ARBA" id="ARBA00022454"/>
    </source>
</evidence>
<dbReference type="SUPFAM" id="SSF46689">
    <property type="entry name" value="Homeodomain-like"/>
    <property type="match status" value="1"/>
</dbReference>
<dbReference type="AlphaFoldDB" id="A0A091UTR1"/>
<keyword evidence="7" id="KW-0238">DNA-binding</keyword>
<keyword evidence="5" id="KW-0832">Ubl conjugation</keyword>
<dbReference type="GO" id="GO:0031848">
    <property type="term" value="P:protection from non-homologous end joining at telomere"/>
    <property type="evidence" value="ECO:0007669"/>
    <property type="project" value="InterPro"/>
</dbReference>
<evidence type="ECO:0000256" key="6">
    <source>
        <dbReference type="ARBA" id="ARBA00022895"/>
    </source>
</evidence>
<evidence type="ECO:0000256" key="8">
    <source>
        <dbReference type="ARBA" id="ARBA00023242"/>
    </source>
</evidence>
<dbReference type="SUPFAM" id="SSF63600">
    <property type="entry name" value="Telomeric repeat binding factor (TRF) dimerisation domain"/>
    <property type="match status" value="1"/>
</dbReference>
<feature type="region of interest" description="Disordered" evidence="10">
    <location>
        <begin position="246"/>
        <end position="277"/>
    </location>
</feature>
<dbReference type="STRING" id="128390.A0A091UTR1"/>
<feature type="region of interest" description="Disordered" evidence="10">
    <location>
        <begin position="294"/>
        <end position="348"/>
    </location>
</feature>
<evidence type="ECO:0000256" key="7">
    <source>
        <dbReference type="ARBA" id="ARBA00023125"/>
    </source>
</evidence>
<evidence type="ECO:0000256" key="4">
    <source>
        <dbReference type="ARBA" id="ARBA00022553"/>
    </source>
</evidence>
<dbReference type="GO" id="GO:0098505">
    <property type="term" value="F:G-rich strand telomeric DNA binding"/>
    <property type="evidence" value="ECO:0007669"/>
    <property type="project" value="TreeGrafter"/>
</dbReference>
<dbReference type="GO" id="GO:0070198">
    <property type="term" value="P:protein localization to chromosome, telomeric region"/>
    <property type="evidence" value="ECO:0007669"/>
    <property type="project" value="TreeGrafter"/>
</dbReference>
<dbReference type="GO" id="GO:0032210">
    <property type="term" value="P:regulation of telomere maintenance via telomerase"/>
    <property type="evidence" value="ECO:0007669"/>
    <property type="project" value="TreeGrafter"/>
</dbReference>
<keyword evidence="4" id="KW-0597">Phosphoprotein</keyword>
<feature type="non-terminal residue" evidence="13">
    <location>
        <position position="1"/>
    </location>
</feature>
<feature type="domain" description="HTH myb-type" evidence="12">
    <location>
        <begin position="364"/>
        <end position="415"/>
    </location>
</feature>
<comment type="subcellular location">
    <subcellularLocation>
        <location evidence="1">Chromosome</location>
        <location evidence="1">Telomere</location>
    </subcellularLocation>
</comment>
<evidence type="ECO:0000313" key="13">
    <source>
        <dbReference type="EMBL" id="KFQ93315.1"/>
    </source>
</evidence>
<dbReference type="InterPro" id="IPR036507">
    <property type="entry name" value="Telomere_rpt-bd_fac_dimer_sf"/>
</dbReference>
<keyword evidence="2" id="KW-0158">Chromosome</keyword>
<dbReference type="InterPro" id="IPR013867">
    <property type="entry name" value="Telomere_rpt-bd_fac_dimer_dom"/>
</dbReference>
<gene>
    <name evidence="13" type="ORF">Y956_10953</name>
</gene>
<dbReference type="PROSITE" id="PS51294">
    <property type="entry name" value="HTH_MYB"/>
    <property type="match status" value="1"/>
</dbReference>
<dbReference type="PANTHER" id="PTHR46833">
    <property type="entry name" value="TELOMERIC REPEAT-BINDING FACTOR 2 TERF2"/>
    <property type="match status" value="1"/>
</dbReference>
<evidence type="ECO:0000259" key="11">
    <source>
        <dbReference type="PROSITE" id="PS50090"/>
    </source>
</evidence>
<organism evidence="13 14">
    <name type="scientific">Nipponia nippon</name>
    <name type="common">Crested ibis</name>
    <name type="synonym">Ibis nippon</name>
    <dbReference type="NCBI Taxonomy" id="128390"/>
    <lineage>
        <taxon>Eukaryota</taxon>
        <taxon>Metazoa</taxon>
        <taxon>Chordata</taxon>
        <taxon>Craniata</taxon>
        <taxon>Vertebrata</taxon>
        <taxon>Euteleostomi</taxon>
        <taxon>Archelosauria</taxon>
        <taxon>Archosauria</taxon>
        <taxon>Dinosauria</taxon>
        <taxon>Saurischia</taxon>
        <taxon>Theropoda</taxon>
        <taxon>Coelurosauria</taxon>
        <taxon>Aves</taxon>
        <taxon>Neognathae</taxon>
        <taxon>Neoaves</taxon>
        <taxon>Aequornithes</taxon>
        <taxon>Pelecaniformes</taxon>
        <taxon>Threskiornithidae</taxon>
        <taxon>Nipponia</taxon>
    </lineage>
</organism>
<dbReference type="InterPro" id="IPR031902">
    <property type="entry name" value="TERF2_RBM"/>
</dbReference>
<dbReference type="CDD" id="cd11660">
    <property type="entry name" value="SANT_TRF"/>
    <property type="match status" value="1"/>
</dbReference>
<dbReference type="GO" id="GO:0061820">
    <property type="term" value="P:telomeric D-loop disassembly"/>
    <property type="evidence" value="ECO:0007669"/>
    <property type="project" value="TreeGrafter"/>
</dbReference>
<dbReference type="Pfam" id="PF08558">
    <property type="entry name" value="TRF"/>
    <property type="match status" value="1"/>
</dbReference>
<evidence type="ECO:0000256" key="10">
    <source>
        <dbReference type="SAM" id="MobiDB-lite"/>
    </source>
</evidence>
<evidence type="ECO:0000256" key="9">
    <source>
        <dbReference type="ARBA" id="ARBA00023306"/>
    </source>
</evidence>
<feature type="region of interest" description="Disordered" evidence="10">
    <location>
        <begin position="159"/>
        <end position="184"/>
    </location>
</feature>
<dbReference type="GO" id="GO:0042803">
    <property type="term" value="F:protein homodimerization activity"/>
    <property type="evidence" value="ECO:0007669"/>
    <property type="project" value="InterPro"/>
</dbReference>
<dbReference type="InterPro" id="IPR030657">
    <property type="entry name" value="TERF2"/>
</dbReference>
<name>A0A091UTR1_NIPNI</name>
<dbReference type="PROSITE" id="PS50090">
    <property type="entry name" value="MYB_LIKE"/>
    <property type="match status" value="1"/>
</dbReference>
<dbReference type="Gene3D" id="1.10.10.60">
    <property type="entry name" value="Homeodomain-like"/>
    <property type="match status" value="1"/>
</dbReference>
<protein>
    <submittedName>
        <fullName evidence="13">Telomeric repeat-binding factor 2</fullName>
    </submittedName>
</protein>
<proteinExistence type="predicted"/>
<evidence type="ECO:0000256" key="1">
    <source>
        <dbReference type="ARBA" id="ARBA00004574"/>
    </source>
</evidence>
<feature type="compositionally biased region" description="Low complexity" evidence="10">
    <location>
        <begin position="295"/>
        <end position="314"/>
    </location>
</feature>
<keyword evidence="9" id="KW-0131">Cell cycle</keyword>
<dbReference type="InterPro" id="IPR009057">
    <property type="entry name" value="Homeodomain-like_sf"/>
</dbReference>
<keyword evidence="6" id="KW-0779">Telomere</keyword>
<dbReference type="Pfam" id="PF16772">
    <property type="entry name" value="TERF2_RBM"/>
    <property type="match status" value="1"/>
</dbReference>
<dbReference type="GO" id="GO:0070187">
    <property type="term" value="C:shelterin complex"/>
    <property type="evidence" value="ECO:0007669"/>
    <property type="project" value="TreeGrafter"/>
</dbReference>
<dbReference type="SMART" id="SM00717">
    <property type="entry name" value="SANT"/>
    <property type="match status" value="1"/>
</dbReference>
<dbReference type="GO" id="GO:0032208">
    <property type="term" value="P:negative regulation of telomere maintenance via recombination"/>
    <property type="evidence" value="ECO:0007669"/>
    <property type="project" value="TreeGrafter"/>
</dbReference>
<sequence length="416" mass="47350">ALLVRPLEKEPVVAQMLRIMQFLSQIEEGENLDCTFDKESELTPLESAIGVLELIQREFSVAEKTMEAVQKMVKEAAVIVCIKNREFEKASKIVKRHMGKDPRSQKKRNEFLAVIREKNFTHPMVKNFSYKDFQQSVFQFLKTYVDDSEPLLLTVQPAETAKDLEGAPSPAERADDPAAAPEPMEGATSLVISLQPAQFCLFCRQPSGTVTTYGISVLREAFKILSDSQDSDALFTKLDETDFSFPKQLSPSVSHRTKRRKEEENQDSEISEPPKISHKGKRLLTISKLVMEQDSQYGESSESPDSSQEPVVSSASRPAQKLHDQPVSTKRRWNSSFGEEGKDSWSEEDELFSDAERCSPALLQKWTIQESEWIKEGVKKFGEGRWKAICQKYPFQNRTAVMIKDRWRTMKKLGIL</sequence>
<dbReference type="GO" id="GO:0031627">
    <property type="term" value="P:telomeric loop formation"/>
    <property type="evidence" value="ECO:0007669"/>
    <property type="project" value="TreeGrafter"/>
</dbReference>
<dbReference type="GO" id="GO:1905839">
    <property type="term" value="P:negative regulation of telomeric D-loop disassembly"/>
    <property type="evidence" value="ECO:0007669"/>
    <property type="project" value="TreeGrafter"/>
</dbReference>
<feature type="compositionally biased region" description="Low complexity" evidence="10">
    <location>
        <begin position="167"/>
        <end position="183"/>
    </location>
</feature>
<dbReference type="GO" id="GO:0003720">
    <property type="term" value="F:telomerase activity"/>
    <property type="evidence" value="ECO:0007669"/>
    <property type="project" value="TreeGrafter"/>
</dbReference>
<evidence type="ECO:0000256" key="5">
    <source>
        <dbReference type="ARBA" id="ARBA00022843"/>
    </source>
</evidence>
<accession>A0A091UTR1</accession>
<dbReference type="PANTHER" id="PTHR46833:SF1">
    <property type="entry name" value="TELOMERIC REPEAT-BINDING FACTOR 2"/>
    <property type="match status" value="1"/>
</dbReference>
<dbReference type="Proteomes" id="UP000053283">
    <property type="component" value="Unassembled WGS sequence"/>
</dbReference>
<keyword evidence="3" id="KW-1017">Isopeptide bond</keyword>
<evidence type="ECO:0000256" key="3">
    <source>
        <dbReference type="ARBA" id="ARBA00022499"/>
    </source>
</evidence>
<dbReference type="InterPro" id="IPR001005">
    <property type="entry name" value="SANT/Myb"/>
</dbReference>
<evidence type="ECO:0000313" key="14">
    <source>
        <dbReference type="Proteomes" id="UP000053283"/>
    </source>
</evidence>
<keyword evidence="8" id="KW-0539">Nucleus</keyword>
<dbReference type="PIRSF" id="PIRSF038016">
    <property type="entry name" value="Telomere_bd-1_Pin2"/>
    <property type="match status" value="1"/>
</dbReference>
<dbReference type="GO" id="GO:0005654">
    <property type="term" value="C:nucleoplasm"/>
    <property type="evidence" value="ECO:0007669"/>
    <property type="project" value="UniProtKB-ARBA"/>
</dbReference>
<dbReference type="GO" id="GO:0003691">
    <property type="term" value="F:double-stranded telomeric DNA binding"/>
    <property type="evidence" value="ECO:0007669"/>
    <property type="project" value="TreeGrafter"/>
</dbReference>
<dbReference type="CDD" id="cd11654">
    <property type="entry name" value="TRF2_RBM"/>
    <property type="match status" value="1"/>
</dbReference>